<dbReference type="EnsemblMetazoa" id="Aqu2.1.16334_001">
    <property type="protein sequence ID" value="Aqu2.1.16334_001"/>
    <property type="gene ID" value="Aqu2.1.16334"/>
</dbReference>
<dbReference type="InParanoid" id="A0A1X7TNS9"/>
<accession>A0A1X7TNS9</accession>
<protein>
    <submittedName>
        <fullName evidence="1">Uncharacterized protein</fullName>
    </submittedName>
</protein>
<sequence length="107" mass="12668">NSENILSAVHELRENIHEVFNQEFLFLIVLVSDLKRRYKDKAIDELYKDVQQHLFHLNIDEIIPVVNEFCQRGDFDIEIFGNPSNRTCSAFHLLHTNIISIVRDFKQ</sequence>
<dbReference type="AlphaFoldDB" id="A0A1X7TNS9"/>
<proteinExistence type="predicted"/>
<organism evidence="1">
    <name type="scientific">Amphimedon queenslandica</name>
    <name type="common">Sponge</name>
    <dbReference type="NCBI Taxonomy" id="400682"/>
    <lineage>
        <taxon>Eukaryota</taxon>
        <taxon>Metazoa</taxon>
        <taxon>Porifera</taxon>
        <taxon>Demospongiae</taxon>
        <taxon>Heteroscleromorpha</taxon>
        <taxon>Haplosclerida</taxon>
        <taxon>Niphatidae</taxon>
        <taxon>Amphimedon</taxon>
    </lineage>
</organism>
<reference evidence="1" key="1">
    <citation type="submission" date="2017-05" db="UniProtKB">
        <authorList>
            <consortium name="EnsemblMetazoa"/>
        </authorList>
    </citation>
    <scope>IDENTIFICATION</scope>
</reference>
<evidence type="ECO:0000313" key="1">
    <source>
        <dbReference type="EnsemblMetazoa" id="Aqu2.1.16334_001"/>
    </source>
</evidence>
<name>A0A1X7TNS9_AMPQE</name>